<dbReference type="InterPro" id="IPR050330">
    <property type="entry name" value="Bact_OuterMem_StrucFunc"/>
</dbReference>
<comment type="subcellular location">
    <subcellularLocation>
        <location evidence="1">Cell outer membrane</location>
    </subcellularLocation>
</comment>
<dbReference type="PROSITE" id="PS51123">
    <property type="entry name" value="OMPA_2"/>
    <property type="match status" value="1"/>
</dbReference>
<gene>
    <name evidence="8" type="ORF">D0X99_08580</name>
</gene>
<dbReference type="InterPro" id="IPR006690">
    <property type="entry name" value="OMPA-like_CS"/>
</dbReference>
<keyword evidence="3 5" id="KW-0472">Membrane</keyword>
<dbReference type="PANTHER" id="PTHR30329">
    <property type="entry name" value="STATOR ELEMENT OF FLAGELLAR MOTOR COMPLEX"/>
    <property type="match status" value="1"/>
</dbReference>
<dbReference type="RefSeq" id="WP_119477259.1">
    <property type="nucleotide sequence ID" value="NZ_QXML01000003.1"/>
</dbReference>
<keyword evidence="9" id="KW-1185">Reference proteome</keyword>
<feature type="signal peptide" evidence="6">
    <location>
        <begin position="1"/>
        <end position="20"/>
    </location>
</feature>
<proteinExistence type="predicted"/>
<dbReference type="InterPro" id="IPR028974">
    <property type="entry name" value="TSP_type-3_rpt"/>
</dbReference>
<dbReference type="Proteomes" id="UP000283522">
    <property type="component" value="Unassembled WGS sequence"/>
</dbReference>
<dbReference type="PANTHER" id="PTHR30329:SF21">
    <property type="entry name" value="LIPOPROTEIN YIAD-RELATED"/>
    <property type="match status" value="1"/>
</dbReference>
<dbReference type="Gene3D" id="4.10.1080.10">
    <property type="entry name" value="TSP type-3 repeat"/>
    <property type="match status" value="1"/>
</dbReference>
<protein>
    <submittedName>
        <fullName evidence="8">Polymerase</fullName>
    </submittedName>
</protein>
<dbReference type="GO" id="GO:0005509">
    <property type="term" value="F:calcium ion binding"/>
    <property type="evidence" value="ECO:0007669"/>
    <property type="project" value="InterPro"/>
</dbReference>
<evidence type="ECO:0000313" key="8">
    <source>
        <dbReference type="EMBL" id="RIW16404.1"/>
    </source>
</evidence>
<dbReference type="PROSITE" id="PS01068">
    <property type="entry name" value="OMPA_1"/>
    <property type="match status" value="1"/>
</dbReference>
<feature type="domain" description="OmpA-like" evidence="7">
    <location>
        <begin position="319"/>
        <end position="432"/>
    </location>
</feature>
<evidence type="ECO:0000259" key="7">
    <source>
        <dbReference type="PROSITE" id="PS51123"/>
    </source>
</evidence>
<comment type="caution">
    <text evidence="8">The sequence shown here is derived from an EMBL/GenBank/DDBJ whole genome shotgun (WGS) entry which is preliminary data.</text>
</comment>
<evidence type="ECO:0000256" key="5">
    <source>
        <dbReference type="PROSITE-ProRule" id="PRU00473"/>
    </source>
</evidence>
<dbReference type="InterPro" id="IPR006665">
    <property type="entry name" value="OmpA-like"/>
</dbReference>
<dbReference type="CDD" id="cd07185">
    <property type="entry name" value="OmpA_C-like"/>
    <property type="match status" value="1"/>
</dbReference>
<dbReference type="GO" id="GO:0009279">
    <property type="term" value="C:cell outer membrane"/>
    <property type="evidence" value="ECO:0007669"/>
    <property type="project" value="UniProtKB-SubCell"/>
</dbReference>
<keyword evidence="2 6" id="KW-0732">Signal</keyword>
<dbReference type="SUPFAM" id="SSF103088">
    <property type="entry name" value="OmpA-like"/>
    <property type="match status" value="1"/>
</dbReference>
<organism evidence="8 9">
    <name type="scientific">Algoriphagus lacus</name>
    <dbReference type="NCBI Taxonomy" id="2056311"/>
    <lineage>
        <taxon>Bacteria</taxon>
        <taxon>Pseudomonadati</taxon>
        <taxon>Bacteroidota</taxon>
        <taxon>Cytophagia</taxon>
        <taxon>Cytophagales</taxon>
        <taxon>Cyclobacteriaceae</taxon>
        <taxon>Algoriphagus</taxon>
    </lineage>
</organism>
<evidence type="ECO:0000256" key="4">
    <source>
        <dbReference type="ARBA" id="ARBA00023237"/>
    </source>
</evidence>
<dbReference type="Pfam" id="PF00691">
    <property type="entry name" value="OmpA"/>
    <property type="match status" value="1"/>
</dbReference>
<dbReference type="InterPro" id="IPR006664">
    <property type="entry name" value="OMP_bac"/>
</dbReference>
<feature type="chain" id="PRO_5019470359" evidence="6">
    <location>
        <begin position="21"/>
        <end position="432"/>
    </location>
</feature>
<keyword evidence="4" id="KW-0998">Cell outer membrane</keyword>
<dbReference type="Gene3D" id="3.30.1330.60">
    <property type="entry name" value="OmpA-like domain"/>
    <property type="match status" value="1"/>
</dbReference>
<evidence type="ECO:0000256" key="1">
    <source>
        <dbReference type="ARBA" id="ARBA00004442"/>
    </source>
</evidence>
<evidence type="ECO:0000313" key="9">
    <source>
        <dbReference type="Proteomes" id="UP000283522"/>
    </source>
</evidence>
<dbReference type="InterPro" id="IPR036737">
    <property type="entry name" value="OmpA-like_sf"/>
</dbReference>
<dbReference type="EMBL" id="QXML01000003">
    <property type="protein sequence ID" value="RIW16404.1"/>
    <property type="molecule type" value="Genomic_DNA"/>
</dbReference>
<name>A0A418PTJ0_9BACT</name>
<dbReference type="PRINTS" id="PR01021">
    <property type="entry name" value="OMPADOMAIN"/>
</dbReference>
<dbReference type="OrthoDB" id="1522982at2"/>
<dbReference type="GO" id="GO:0007155">
    <property type="term" value="P:cell adhesion"/>
    <property type="evidence" value="ECO:0007669"/>
    <property type="project" value="InterPro"/>
</dbReference>
<reference evidence="8 9" key="1">
    <citation type="submission" date="2018-09" db="EMBL/GenBank/DDBJ databases">
        <authorList>
            <person name="Wang X."/>
            <person name="Du Z."/>
        </authorList>
    </citation>
    <scope>NUCLEOTIDE SEQUENCE [LARGE SCALE GENOMIC DNA]</scope>
    <source>
        <strain evidence="8 9">N3</strain>
    </source>
</reference>
<dbReference type="AlphaFoldDB" id="A0A418PTJ0"/>
<evidence type="ECO:0000256" key="6">
    <source>
        <dbReference type="SAM" id="SignalP"/>
    </source>
</evidence>
<dbReference type="Pfam" id="PF02412">
    <property type="entry name" value="TSP_3"/>
    <property type="match status" value="1"/>
</dbReference>
<accession>A0A418PTJ0</accession>
<evidence type="ECO:0000256" key="2">
    <source>
        <dbReference type="ARBA" id="ARBA00022729"/>
    </source>
</evidence>
<sequence>MKKYSLLFLITGALSLNGMAQKDFNKWSLEVNGGFNKPMGPLTPGYLSPTLNLGHADLGARYMFNEYFGFKGNLGVGSFSEVSGESPEFNTDYIYISAQGVANFGRMLNFESFSKKITLLGHLGAGGGRMRFDEPASYSFVEPDYYYLITSGITSLYSLTERIAISGDISVNVNGRQTYTFDGNAFNAPVQPDPPTNPFVHATGTWWTGTIGLNFYLGKAEQHADWYIAADKYATKEELAEAINGIKDMLKDSDGDSVSDYLDKEPNTPTGARVGFNGVTLDSDSDGTPDHLDKCPFIPGPSSTAGCPVEEIKEQVDYLRKAINDGFVNVYFGFDSSKPLAYSVSAASYVANFLQKNPGVKLEVKGYADELGGDNYNIKLSEKRAKAVYDILVAAGIDPSRLTYKGYGEDTSVDKSSADARQMARRTSFEIK</sequence>
<dbReference type="InterPro" id="IPR003367">
    <property type="entry name" value="Thrombospondin_3-like_rpt"/>
</dbReference>
<evidence type="ECO:0000256" key="3">
    <source>
        <dbReference type="ARBA" id="ARBA00023136"/>
    </source>
</evidence>
<dbReference type="SUPFAM" id="SSF103647">
    <property type="entry name" value="TSP type-3 repeat"/>
    <property type="match status" value="1"/>
</dbReference>